<feature type="compositionally biased region" description="Basic and acidic residues" evidence="1">
    <location>
        <begin position="622"/>
        <end position="636"/>
    </location>
</feature>
<organism evidence="3 4">
    <name type="scientific">Blattamonas nauphoetae</name>
    <dbReference type="NCBI Taxonomy" id="2049346"/>
    <lineage>
        <taxon>Eukaryota</taxon>
        <taxon>Metamonada</taxon>
        <taxon>Preaxostyla</taxon>
        <taxon>Oxymonadida</taxon>
        <taxon>Blattamonas</taxon>
    </lineage>
</organism>
<feature type="region of interest" description="Disordered" evidence="1">
    <location>
        <begin position="615"/>
        <end position="636"/>
    </location>
</feature>
<accession>A0ABQ9X802</accession>
<evidence type="ECO:0000259" key="2">
    <source>
        <dbReference type="PROSITE" id="PS50011"/>
    </source>
</evidence>
<reference evidence="3 4" key="1">
    <citation type="journal article" date="2022" name="bioRxiv">
        <title>Genomics of Preaxostyla Flagellates Illuminates Evolutionary Transitions and the Path Towards Mitochondrial Loss.</title>
        <authorList>
            <person name="Novak L.V.F."/>
            <person name="Treitli S.C."/>
            <person name="Pyrih J."/>
            <person name="Halakuc P."/>
            <person name="Pipaliya S.V."/>
            <person name="Vacek V."/>
            <person name="Brzon O."/>
            <person name="Soukal P."/>
            <person name="Eme L."/>
            <person name="Dacks J.B."/>
            <person name="Karnkowska A."/>
            <person name="Elias M."/>
            <person name="Hampl V."/>
        </authorList>
    </citation>
    <scope>NUCLEOTIDE SEQUENCE [LARGE SCALE GENOMIC DNA]</scope>
    <source>
        <strain evidence="3">NAU3</strain>
        <tissue evidence="3">Gut</tissue>
    </source>
</reference>
<comment type="caution">
    <text evidence="3">The sequence shown here is derived from an EMBL/GenBank/DDBJ whole genome shotgun (WGS) entry which is preliminary data.</text>
</comment>
<name>A0ABQ9X802_9EUKA</name>
<dbReference type="PROSITE" id="PS50011">
    <property type="entry name" value="PROTEIN_KINASE_DOM"/>
    <property type="match status" value="1"/>
</dbReference>
<proteinExistence type="predicted"/>
<dbReference type="Proteomes" id="UP001281761">
    <property type="component" value="Unassembled WGS sequence"/>
</dbReference>
<dbReference type="InterPro" id="IPR051681">
    <property type="entry name" value="Ser/Thr_Kinases-Pseudokinases"/>
</dbReference>
<dbReference type="Gene3D" id="1.10.510.10">
    <property type="entry name" value="Transferase(Phosphotransferase) domain 1"/>
    <property type="match status" value="1"/>
</dbReference>
<dbReference type="InterPro" id="IPR011009">
    <property type="entry name" value="Kinase-like_dom_sf"/>
</dbReference>
<dbReference type="EMBL" id="JARBJD010000181">
    <property type="protein sequence ID" value="KAK2948246.1"/>
    <property type="molecule type" value="Genomic_DNA"/>
</dbReference>
<dbReference type="InterPro" id="IPR000719">
    <property type="entry name" value="Prot_kinase_dom"/>
</dbReference>
<dbReference type="Pfam" id="PF07714">
    <property type="entry name" value="PK_Tyr_Ser-Thr"/>
    <property type="match status" value="1"/>
</dbReference>
<feature type="compositionally biased region" description="Polar residues" evidence="1">
    <location>
        <begin position="360"/>
        <end position="375"/>
    </location>
</feature>
<dbReference type="PANTHER" id="PTHR44329">
    <property type="entry name" value="SERINE/THREONINE-PROTEIN KINASE TNNI3K-RELATED"/>
    <property type="match status" value="1"/>
</dbReference>
<keyword evidence="4" id="KW-1185">Reference proteome</keyword>
<feature type="domain" description="Protein kinase" evidence="2">
    <location>
        <begin position="260"/>
        <end position="601"/>
    </location>
</feature>
<dbReference type="InterPro" id="IPR001245">
    <property type="entry name" value="Ser-Thr/Tyr_kinase_cat_dom"/>
</dbReference>
<evidence type="ECO:0000313" key="3">
    <source>
        <dbReference type="EMBL" id="KAK2948246.1"/>
    </source>
</evidence>
<evidence type="ECO:0000313" key="4">
    <source>
        <dbReference type="Proteomes" id="UP001281761"/>
    </source>
</evidence>
<evidence type="ECO:0000256" key="1">
    <source>
        <dbReference type="SAM" id="MobiDB-lite"/>
    </source>
</evidence>
<gene>
    <name evidence="3" type="ORF">BLNAU_16865</name>
</gene>
<feature type="compositionally biased region" description="Basic and acidic residues" evidence="1">
    <location>
        <begin position="377"/>
        <end position="386"/>
    </location>
</feature>
<dbReference type="SMART" id="SM00220">
    <property type="entry name" value="S_TKc"/>
    <property type="match status" value="1"/>
</dbReference>
<sequence length="636" mass="70323">MQPSLMRLTGGSSLVSNLTLSSVTFLSTAFDLSGFDSSSFVDMTVYRPSDQTPVPFISAKEGKDLLVKSCFFAGETSSPSNSGESEESGVCDWEASLIEIEDTKARIELTSFVSLQIGAVTRRNVRCSHAEVRVTTLGGGDGLIPGSPSWILPKEGCSVSSTVVNELAPFFVPTLNPKESRIEFVKKTGEFKVSLAGALLIPCGLEVEVSEFDDEAKQETGAKTTIDLSKTLPSKWTETNVQFELTHSNLTKSINATFEWRGRLVFGNGQRTSEFFVVKQSAVFERKALATKSMKIVIPVAGSIAVLLCSSGCHSVLSSSKTKNEKEDTQQLISNQELDGVEMKVEELPTFHNIDDRNSNHFPTHTHLSTLCPTSTEDEKNEKEPPEPEETFSPGNMCEAMGGGEKNEVKFVDKRNTLYSRLHSTNTEERRIARFQVQFGVARGLEQLCRCDCYQEMLVKLNPHNIVITSQDDVFLKLHEDSQQSLNEPTQQKTEVAVQKDDSARRWMAPEVVNQNGTEEKTPINEKAAAVFSLGLVLWEIETGDVPFGELDEINAQRQLGLGARPNMSKVGSELKELVEECLDVDPSQRPSFKRIFEKLIENGTATKQITNSAADSLKQQLESKQRQLPHHEPVQ</sequence>
<dbReference type="SUPFAM" id="SSF56112">
    <property type="entry name" value="Protein kinase-like (PK-like)"/>
    <property type="match status" value="1"/>
</dbReference>
<protein>
    <recommendedName>
        <fullName evidence="2">Protein kinase domain-containing protein</fullName>
    </recommendedName>
</protein>
<feature type="region of interest" description="Disordered" evidence="1">
    <location>
        <begin position="355"/>
        <end position="396"/>
    </location>
</feature>